<reference evidence="2" key="2">
    <citation type="submission" date="2020-05" db="EMBL/GenBank/DDBJ databases">
        <authorList>
            <person name="Kim H.-S."/>
            <person name="Proctor R.H."/>
            <person name="Brown D.W."/>
        </authorList>
    </citation>
    <scope>NUCLEOTIDE SEQUENCE</scope>
    <source>
        <strain evidence="2">NRRL 20472</strain>
    </source>
</reference>
<protein>
    <recommendedName>
        <fullName evidence="1">SnoaL-like domain-containing protein</fullName>
    </recommendedName>
</protein>
<dbReference type="InterPro" id="IPR032710">
    <property type="entry name" value="NTF2-like_dom_sf"/>
</dbReference>
<organism evidence="2 3">
    <name type="scientific">Fusarium sarcochroum</name>
    <dbReference type="NCBI Taxonomy" id="1208366"/>
    <lineage>
        <taxon>Eukaryota</taxon>
        <taxon>Fungi</taxon>
        <taxon>Dikarya</taxon>
        <taxon>Ascomycota</taxon>
        <taxon>Pezizomycotina</taxon>
        <taxon>Sordariomycetes</taxon>
        <taxon>Hypocreomycetidae</taxon>
        <taxon>Hypocreales</taxon>
        <taxon>Nectriaceae</taxon>
        <taxon>Fusarium</taxon>
        <taxon>Fusarium lateritium species complex</taxon>
    </lineage>
</organism>
<proteinExistence type="predicted"/>
<name>A0A8H4TQK2_9HYPO</name>
<keyword evidence="3" id="KW-1185">Reference proteome</keyword>
<dbReference type="AlphaFoldDB" id="A0A8H4TQK2"/>
<evidence type="ECO:0000259" key="1">
    <source>
        <dbReference type="Pfam" id="PF13577"/>
    </source>
</evidence>
<evidence type="ECO:0000313" key="3">
    <source>
        <dbReference type="Proteomes" id="UP000622797"/>
    </source>
</evidence>
<dbReference type="Gene3D" id="3.10.450.50">
    <property type="match status" value="1"/>
</dbReference>
<dbReference type="SUPFAM" id="SSF54427">
    <property type="entry name" value="NTF2-like"/>
    <property type="match status" value="1"/>
</dbReference>
<accession>A0A8H4TQK2</accession>
<evidence type="ECO:0000313" key="2">
    <source>
        <dbReference type="EMBL" id="KAF4962265.1"/>
    </source>
</evidence>
<sequence>MSSIITNLASDREAVPDALYRSILGLDTNDKEMFQSAWHKDASFVFDGTPPTEGIDAILNTTFAFVGAALDTTHMVSNVRIDLKDGSDTAKFTAHALARHYRKGEGKNPKAPRFLTGNIYFVDVARDESDGVWKMKKLEIKMVWCEGDASLLGQ</sequence>
<dbReference type="Proteomes" id="UP000622797">
    <property type="component" value="Unassembled WGS sequence"/>
</dbReference>
<dbReference type="OrthoDB" id="2148716at2759"/>
<feature type="domain" description="SnoaL-like" evidence="1">
    <location>
        <begin position="9"/>
        <end position="138"/>
    </location>
</feature>
<reference evidence="2" key="1">
    <citation type="journal article" date="2020" name="BMC Genomics">
        <title>Correction to: Identification and distribution of gene clusters required for synthesis of sphingolipid metabolism inhibitors in diverse species of the filamentous fungus Fusarium.</title>
        <authorList>
            <person name="Kim H.S."/>
            <person name="Lohmar J.M."/>
            <person name="Busman M."/>
            <person name="Brown D.W."/>
            <person name="Naumann T.A."/>
            <person name="Divon H.H."/>
            <person name="Lysoe E."/>
            <person name="Uhlig S."/>
            <person name="Proctor R.H."/>
        </authorList>
    </citation>
    <scope>NUCLEOTIDE SEQUENCE</scope>
    <source>
        <strain evidence="2">NRRL 20472</strain>
    </source>
</reference>
<comment type="caution">
    <text evidence="2">The sequence shown here is derived from an EMBL/GenBank/DDBJ whole genome shotgun (WGS) entry which is preliminary data.</text>
</comment>
<dbReference type="EMBL" id="JABEXW010000556">
    <property type="protein sequence ID" value="KAF4962265.1"/>
    <property type="molecule type" value="Genomic_DNA"/>
</dbReference>
<dbReference type="InterPro" id="IPR037401">
    <property type="entry name" value="SnoaL-like"/>
</dbReference>
<gene>
    <name evidence="2" type="ORF">FSARC_9654</name>
</gene>
<dbReference type="Pfam" id="PF13577">
    <property type="entry name" value="SnoaL_4"/>
    <property type="match status" value="1"/>
</dbReference>